<keyword evidence="2" id="KW-1185">Reference proteome</keyword>
<evidence type="ECO:0000313" key="1">
    <source>
        <dbReference type="EMBL" id="KAG1308531.1"/>
    </source>
</evidence>
<sequence length="91" mass="10298">MQLIRLCLSDLPFLGEMALLEGLQKSLRKYGDSLDVGILLEPIPGTYMYTGYAVLNVSSKATQFESLTHLISWNEQSECGFYAVWNQMPVY</sequence>
<reference evidence="1" key="1">
    <citation type="journal article" date="2020" name="Microb. Genom.">
        <title>Genetic diversity of clinical and environmental Mucorales isolates obtained from an investigation of mucormycosis cases among solid organ transplant recipients.</title>
        <authorList>
            <person name="Nguyen M.H."/>
            <person name="Kaul D."/>
            <person name="Muto C."/>
            <person name="Cheng S.J."/>
            <person name="Richter R.A."/>
            <person name="Bruno V.M."/>
            <person name="Liu G."/>
            <person name="Beyhan S."/>
            <person name="Sundermann A.J."/>
            <person name="Mounaud S."/>
            <person name="Pasculle A.W."/>
            <person name="Nierman W.C."/>
            <person name="Driscoll E."/>
            <person name="Cumbie R."/>
            <person name="Clancy C.J."/>
            <person name="Dupont C.L."/>
        </authorList>
    </citation>
    <scope>NUCLEOTIDE SEQUENCE</scope>
    <source>
        <strain evidence="1">GL11</strain>
    </source>
</reference>
<gene>
    <name evidence="1" type="ORF">G6F64_005970</name>
</gene>
<organism evidence="1 2">
    <name type="scientific">Rhizopus oryzae</name>
    <name type="common">Mucormycosis agent</name>
    <name type="synonym">Rhizopus arrhizus var. delemar</name>
    <dbReference type="NCBI Taxonomy" id="64495"/>
    <lineage>
        <taxon>Eukaryota</taxon>
        <taxon>Fungi</taxon>
        <taxon>Fungi incertae sedis</taxon>
        <taxon>Mucoromycota</taxon>
        <taxon>Mucoromycotina</taxon>
        <taxon>Mucoromycetes</taxon>
        <taxon>Mucorales</taxon>
        <taxon>Mucorineae</taxon>
        <taxon>Rhizopodaceae</taxon>
        <taxon>Rhizopus</taxon>
    </lineage>
</organism>
<dbReference type="AlphaFoldDB" id="A0A9P6X9M9"/>
<comment type="caution">
    <text evidence="1">The sequence shown here is derived from an EMBL/GenBank/DDBJ whole genome shotgun (WGS) entry which is preliminary data.</text>
</comment>
<dbReference type="Proteomes" id="UP000716291">
    <property type="component" value="Unassembled WGS sequence"/>
</dbReference>
<name>A0A9P6X9M9_RHIOR</name>
<proteinExistence type="predicted"/>
<dbReference type="EMBL" id="JAANQT010000765">
    <property type="protein sequence ID" value="KAG1308531.1"/>
    <property type="molecule type" value="Genomic_DNA"/>
</dbReference>
<evidence type="ECO:0000313" key="2">
    <source>
        <dbReference type="Proteomes" id="UP000716291"/>
    </source>
</evidence>
<protein>
    <submittedName>
        <fullName evidence="1">Uncharacterized protein</fullName>
    </submittedName>
</protein>
<accession>A0A9P6X9M9</accession>